<feature type="transmembrane region" description="Helical" evidence="1">
    <location>
        <begin position="92"/>
        <end position="116"/>
    </location>
</feature>
<evidence type="ECO:0000313" key="2">
    <source>
        <dbReference type="EMBL" id="SUZ83394.1"/>
    </source>
</evidence>
<name>A0A381QWR5_9ZZZZ</name>
<dbReference type="AlphaFoldDB" id="A0A381QWR5"/>
<proteinExistence type="predicted"/>
<gene>
    <name evidence="2" type="ORF">METZ01_LOCUS36248</name>
</gene>
<feature type="transmembrane region" description="Helical" evidence="1">
    <location>
        <begin position="52"/>
        <end position="72"/>
    </location>
</feature>
<protein>
    <submittedName>
        <fullName evidence="2">Uncharacterized protein</fullName>
    </submittedName>
</protein>
<evidence type="ECO:0000256" key="1">
    <source>
        <dbReference type="SAM" id="Phobius"/>
    </source>
</evidence>
<sequence length="133" mass="13990">MIGIGIAWSLFIFFGFESIDVWKGLLYFGAGFGAGTGAFVAWLHLDRENGWVLLLTAAVVVGAGVVGSFGGFQYGEAQEVRCCAQPTVSPLYYTALGAAVVANAAGVVFAATRAFMTKRTADSNPKRSALTVR</sequence>
<reference evidence="2" key="1">
    <citation type="submission" date="2018-05" db="EMBL/GenBank/DDBJ databases">
        <authorList>
            <person name="Lanie J.A."/>
            <person name="Ng W.-L."/>
            <person name="Kazmierczak K.M."/>
            <person name="Andrzejewski T.M."/>
            <person name="Davidsen T.M."/>
            <person name="Wayne K.J."/>
            <person name="Tettelin H."/>
            <person name="Glass J.I."/>
            <person name="Rusch D."/>
            <person name="Podicherti R."/>
            <person name="Tsui H.-C.T."/>
            <person name="Winkler M.E."/>
        </authorList>
    </citation>
    <scope>NUCLEOTIDE SEQUENCE</scope>
</reference>
<dbReference type="EMBL" id="UINC01001549">
    <property type="protein sequence ID" value="SUZ83394.1"/>
    <property type="molecule type" value="Genomic_DNA"/>
</dbReference>
<accession>A0A381QWR5</accession>
<organism evidence="2">
    <name type="scientific">marine metagenome</name>
    <dbReference type="NCBI Taxonomy" id="408172"/>
    <lineage>
        <taxon>unclassified sequences</taxon>
        <taxon>metagenomes</taxon>
        <taxon>ecological metagenomes</taxon>
    </lineage>
</organism>
<keyword evidence="1" id="KW-0472">Membrane</keyword>
<keyword evidence="1" id="KW-1133">Transmembrane helix</keyword>
<feature type="transmembrane region" description="Helical" evidence="1">
    <location>
        <begin position="25"/>
        <end position="45"/>
    </location>
</feature>
<keyword evidence="1" id="KW-0812">Transmembrane</keyword>